<accession>A0A7J6UUK9</accession>
<name>A0A7J6UUK9_THATH</name>
<keyword evidence="1" id="KW-0132">Cell division</keyword>
<dbReference type="CDD" id="cd20544">
    <property type="entry name" value="CYCLIN_AtCycD-like_rpt2"/>
    <property type="match status" value="1"/>
</dbReference>
<dbReference type="Gene3D" id="1.10.472.10">
    <property type="entry name" value="Cyclin-like"/>
    <property type="match status" value="2"/>
</dbReference>
<evidence type="ECO:0000256" key="2">
    <source>
        <dbReference type="ARBA" id="ARBA00023306"/>
    </source>
</evidence>
<dbReference type="Proteomes" id="UP000554482">
    <property type="component" value="Unassembled WGS sequence"/>
</dbReference>
<dbReference type="InterPro" id="IPR036915">
    <property type="entry name" value="Cyclin-like_sf"/>
</dbReference>
<organism evidence="4 5">
    <name type="scientific">Thalictrum thalictroides</name>
    <name type="common">Rue-anemone</name>
    <name type="synonym">Anemone thalictroides</name>
    <dbReference type="NCBI Taxonomy" id="46969"/>
    <lineage>
        <taxon>Eukaryota</taxon>
        <taxon>Viridiplantae</taxon>
        <taxon>Streptophyta</taxon>
        <taxon>Embryophyta</taxon>
        <taxon>Tracheophyta</taxon>
        <taxon>Spermatophyta</taxon>
        <taxon>Magnoliopsida</taxon>
        <taxon>Ranunculales</taxon>
        <taxon>Ranunculaceae</taxon>
        <taxon>Thalictroideae</taxon>
        <taxon>Thalictrum</taxon>
    </lineage>
</organism>
<protein>
    <submittedName>
        <fullName evidence="4">Cyclin-d4-2</fullName>
    </submittedName>
</protein>
<evidence type="ECO:0000259" key="3">
    <source>
        <dbReference type="Pfam" id="PF00134"/>
    </source>
</evidence>
<evidence type="ECO:0000313" key="5">
    <source>
        <dbReference type="Proteomes" id="UP000554482"/>
    </source>
</evidence>
<dbReference type="PANTHER" id="PTHR10177">
    <property type="entry name" value="CYCLINS"/>
    <property type="match status" value="1"/>
</dbReference>
<evidence type="ECO:0000256" key="1">
    <source>
        <dbReference type="ARBA" id="ARBA00022618"/>
    </source>
</evidence>
<keyword evidence="2" id="KW-0131">Cell cycle</keyword>
<feature type="domain" description="Cyclin N-terminal" evidence="3">
    <location>
        <begin position="46"/>
        <end position="178"/>
    </location>
</feature>
<gene>
    <name evidence="4" type="ORF">FRX31_034152</name>
</gene>
<reference evidence="4 5" key="1">
    <citation type="submission" date="2020-06" db="EMBL/GenBank/DDBJ databases">
        <title>Transcriptomic and genomic resources for Thalictrum thalictroides and T. hernandezii: Facilitating candidate gene discovery in an emerging model plant lineage.</title>
        <authorList>
            <person name="Arias T."/>
            <person name="Riano-Pachon D.M."/>
            <person name="Di Stilio V.S."/>
        </authorList>
    </citation>
    <scope>NUCLEOTIDE SEQUENCE [LARGE SCALE GENOMIC DNA]</scope>
    <source>
        <strain evidence="5">cv. WT478/WT964</strain>
        <tissue evidence="4">Leaves</tissue>
    </source>
</reference>
<dbReference type="OrthoDB" id="62at2759"/>
<comment type="caution">
    <text evidence="4">The sequence shown here is derived from an EMBL/GenBank/DDBJ whole genome shotgun (WGS) entry which is preliminary data.</text>
</comment>
<dbReference type="InterPro" id="IPR006671">
    <property type="entry name" value="Cyclin_N"/>
</dbReference>
<sequence length="351" mass="40287">MDSLLCDEDWLNSPSTYNHHHQPKIESSMDYSFCTTTEEDCKNAFMICLHKESSYMPKVGYVERLHQSSNLLHARIKAIQFFVKCCSRLNLASQTVFDAVNYFDCFISMKQSNYVEGDEGLAELLSVVCLSISAKFGEVSIPQWHELQMDDHLNHSFQPSTIQLMELEVLKALQWRLNCVTSYSYMELLLKFLDNDLQPNDQFTLSLRVTELLLGALSDAKFLEFRPCAVAVSAIRCSLEELLPSKSEAYLFNLVSFIPQDQKVDMETCHKIMEERLADPIHSLTACGFQYLPSSPVTVMPMQRIHALNCYIDLSMVSRSNVVLPLNPNKRKRERDSLFELIRNDSHKLAN</sequence>
<keyword evidence="5" id="KW-1185">Reference proteome</keyword>
<dbReference type="AlphaFoldDB" id="A0A7J6UUK9"/>
<dbReference type="EMBL" id="JABWDY010043000">
    <property type="protein sequence ID" value="KAF5176266.1"/>
    <property type="molecule type" value="Genomic_DNA"/>
</dbReference>
<proteinExistence type="predicted"/>
<dbReference type="InterPro" id="IPR039361">
    <property type="entry name" value="Cyclin"/>
</dbReference>
<evidence type="ECO:0000313" key="4">
    <source>
        <dbReference type="EMBL" id="KAF5176266.1"/>
    </source>
</evidence>
<dbReference type="Pfam" id="PF00134">
    <property type="entry name" value="Cyclin_N"/>
    <property type="match status" value="1"/>
</dbReference>
<dbReference type="GO" id="GO:0051301">
    <property type="term" value="P:cell division"/>
    <property type="evidence" value="ECO:0007669"/>
    <property type="project" value="UniProtKB-KW"/>
</dbReference>
<dbReference type="SUPFAM" id="SSF47954">
    <property type="entry name" value="Cyclin-like"/>
    <property type="match status" value="1"/>
</dbReference>